<dbReference type="GO" id="GO:0016020">
    <property type="term" value="C:membrane"/>
    <property type="evidence" value="ECO:0007669"/>
    <property type="project" value="InterPro"/>
</dbReference>
<keyword evidence="1" id="KW-0812">Transmembrane</keyword>
<feature type="transmembrane region" description="Helical" evidence="1">
    <location>
        <begin position="6"/>
        <end position="22"/>
    </location>
</feature>
<feature type="transmembrane region" description="Helical" evidence="1">
    <location>
        <begin position="237"/>
        <end position="258"/>
    </location>
</feature>
<protein>
    <submittedName>
        <fullName evidence="3">EamA-like transporter family protein</fullName>
    </submittedName>
</protein>
<reference evidence="3 4" key="1">
    <citation type="submission" date="2019-02" db="EMBL/GenBank/DDBJ databases">
        <title>Deep-cultivation of Planctomycetes and their phenomic and genomic characterization uncovers novel biology.</title>
        <authorList>
            <person name="Wiegand S."/>
            <person name="Jogler M."/>
            <person name="Boedeker C."/>
            <person name="Pinto D."/>
            <person name="Vollmers J."/>
            <person name="Rivas-Marin E."/>
            <person name="Kohn T."/>
            <person name="Peeters S.H."/>
            <person name="Heuer A."/>
            <person name="Rast P."/>
            <person name="Oberbeckmann S."/>
            <person name="Bunk B."/>
            <person name="Jeske O."/>
            <person name="Meyerdierks A."/>
            <person name="Storesund J.E."/>
            <person name="Kallscheuer N."/>
            <person name="Luecker S."/>
            <person name="Lage O.M."/>
            <person name="Pohl T."/>
            <person name="Merkel B.J."/>
            <person name="Hornburger P."/>
            <person name="Mueller R.-W."/>
            <person name="Bruemmer F."/>
            <person name="Labrenz M."/>
            <person name="Spormann A.M."/>
            <person name="Op den Camp H."/>
            <person name="Overmann J."/>
            <person name="Amann R."/>
            <person name="Jetten M.S.M."/>
            <person name="Mascher T."/>
            <person name="Medema M.H."/>
            <person name="Devos D.P."/>
            <person name="Kaster A.-K."/>
            <person name="Ovreas L."/>
            <person name="Rohde M."/>
            <person name="Galperin M.Y."/>
            <person name="Jogler C."/>
        </authorList>
    </citation>
    <scope>NUCLEOTIDE SEQUENCE [LARGE SCALE GENOMIC DNA]</scope>
    <source>
        <strain evidence="3 4">Pan189</strain>
    </source>
</reference>
<accession>A0A517R4K7</accession>
<feature type="transmembrane region" description="Helical" evidence="1">
    <location>
        <begin position="270"/>
        <end position="292"/>
    </location>
</feature>
<dbReference type="Proteomes" id="UP000317318">
    <property type="component" value="Chromosome"/>
</dbReference>
<keyword evidence="1" id="KW-1133">Transmembrane helix</keyword>
<evidence type="ECO:0000256" key="1">
    <source>
        <dbReference type="SAM" id="Phobius"/>
    </source>
</evidence>
<evidence type="ECO:0000313" key="3">
    <source>
        <dbReference type="EMBL" id="QDT38818.1"/>
    </source>
</evidence>
<feature type="transmembrane region" description="Helical" evidence="1">
    <location>
        <begin position="117"/>
        <end position="136"/>
    </location>
</feature>
<dbReference type="KEGG" id="svp:Pan189_32170"/>
<proteinExistence type="predicted"/>
<feature type="transmembrane region" description="Helical" evidence="1">
    <location>
        <begin position="208"/>
        <end position="231"/>
    </location>
</feature>
<keyword evidence="1" id="KW-0472">Membrane</keyword>
<feature type="transmembrane region" description="Helical" evidence="1">
    <location>
        <begin position="29"/>
        <end position="51"/>
    </location>
</feature>
<dbReference type="Pfam" id="PF00892">
    <property type="entry name" value="EamA"/>
    <property type="match status" value="1"/>
</dbReference>
<evidence type="ECO:0000313" key="4">
    <source>
        <dbReference type="Proteomes" id="UP000317318"/>
    </source>
</evidence>
<dbReference type="EMBL" id="CP036268">
    <property type="protein sequence ID" value="QDT38818.1"/>
    <property type="molecule type" value="Genomic_DNA"/>
</dbReference>
<keyword evidence="4" id="KW-1185">Reference proteome</keyword>
<feature type="transmembrane region" description="Helical" evidence="1">
    <location>
        <begin position="175"/>
        <end position="196"/>
    </location>
</feature>
<sequence length="293" mass="31524">MSWHLLYPLLSSVLYVFATLFIKRSGDLGVGVIRATVVTNVVTGVLALSLIPLGGTIPSLLALYQPLTVAALFVLGQVLIFWSLQIGDVSVATPALGAKPVLVALLAAFVFGREVGWQIWLAAVLSVVAISLLYAVGRVPKRRIPETLLLSLGAAGAYAMADVLLQQWAPAWDGAGRITPILFGFVALLSLPALPWMKPVKKDEFADYRPWLIAGAMFFGVQAMPLTYALATFDDASAINVVYSARGLWSVVFVWMLGHHFFNDERGLGMAVLQSRLAGAVLMTVAVVLALFR</sequence>
<feature type="transmembrane region" description="Helical" evidence="1">
    <location>
        <begin position="91"/>
        <end position="111"/>
    </location>
</feature>
<name>A0A517R4K7_9PLAN</name>
<dbReference type="InterPro" id="IPR037185">
    <property type="entry name" value="EmrE-like"/>
</dbReference>
<evidence type="ECO:0000259" key="2">
    <source>
        <dbReference type="Pfam" id="PF00892"/>
    </source>
</evidence>
<feature type="domain" description="EamA" evidence="2">
    <location>
        <begin position="5"/>
        <end position="134"/>
    </location>
</feature>
<dbReference type="SUPFAM" id="SSF103481">
    <property type="entry name" value="Multidrug resistance efflux transporter EmrE"/>
    <property type="match status" value="1"/>
</dbReference>
<organism evidence="3 4">
    <name type="scientific">Stratiformator vulcanicus</name>
    <dbReference type="NCBI Taxonomy" id="2527980"/>
    <lineage>
        <taxon>Bacteria</taxon>
        <taxon>Pseudomonadati</taxon>
        <taxon>Planctomycetota</taxon>
        <taxon>Planctomycetia</taxon>
        <taxon>Planctomycetales</taxon>
        <taxon>Planctomycetaceae</taxon>
        <taxon>Stratiformator</taxon>
    </lineage>
</organism>
<gene>
    <name evidence="3" type="ORF">Pan189_32170</name>
</gene>
<dbReference type="InterPro" id="IPR000620">
    <property type="entry name" value="EamA_dom"/>
</dbReference>
<dbReference type="AlphaFoldDB" id="A0A517R4K7"/>
<feature type="transmembrane region" description="Helical" evidence="1">
    <location>
        <begin position="63"/>
        <end position="84"/>
    </location>
</feature>
<dbReference type="RefSeq" id="WP_310820584.1">
    <property type="nucleotide sequence ID" value="NZ_CP036268.1"/>
</dbReference>